<feature type="region of interest" description="Disordered" evidence="1">
    <location>
        <begin position="1"/>
        <end position="42"/>
    </location>
</feature>
<keyword evidence="3" id="KW-1185">Reference proteome</keyword>
<feature type="compositionally biased region" description="Basic and acidic residues" evidence="1">
    <location>
        <begin position="1"/>
        <end position="13"/>
    </location>
</feature>
<name>A0ABP5WK89_9ACTN</name>
<evidence type="ECO:0000313" key="2">
    <source>
        <dbReference type="EMBL" id="GAA2427161.1"/>
    </source>
</evidence>
<accession>A0ABP5WK89</accession>
<dbReference type="RefSeq" id="WP_344591351.1">
    <property type="nucleotide sequence ID" value="NZ_BAAARW010000016.1"/>
</dbReference>
<reference evidence="3" key="1">
    <citation type="journal article" date="2019" name="Int. J. Syst. Evol. Microbiol.">
        <title>The Global Catalogue of Microorganisms (GCM) 10K type strain sequencing project: providing services to taxonomists for standard genome sequencing and annotation.</title>
        <authorList>
            <consortium name="The Broad Institute Genomics Platform"/>
            <consortium name="The Broad Institute Genome Sequencing Center for Infectious Disease"/>
            <person name="Wu L."/>
            <person name="Ma J."/>
        </authorList>
    </citation>
    <scope>NUCLEOTIDE SEQUENCE [LARGE SCALE GENOMIC DNA]</scope>
    <source>
        <strain evidence="3">JCM 3325</strain>
    </source>
</reference>
<feature type="compositionally biased region" description="Basic and acidic residues" evidence="1">
    <location>
        <begin position="26"/>
        <end position="42"/>
    </location>
</feature>
<evidence type="ECO:0000256" key="1">
    <source>
        <dbReference type="SAM" id="MobiDB-lite"/>
    </source>
</evidence>
<gene>
    <name evidence="2" type="ORF">GCM10010191_45010</name>
</gene>
<dbReference type="Proteomes" id="UP001501231">
    <property type="component" value="Unassembled WGS sequence"/>
</dbReference>
<protein>
    <submittedName>
        <fullName evidence="2">Uncharacterized protein</fullName>
    </submittedName>
</protein>
<organism evidence="2 3">
    <name type="scientific">Actinomadura vinacea</name>
    <dbReference type="NCBI Taxonomy" id="115336"/>
    <lineage>
        <taxon>Bacteria</taxon>
        <taxon>Bacillati</taxon>
        <taxon>Actinomycetota</taxon>
        <taxon>Actinomycetes</taxon>
        <taxon>Streptosporangiales</taxon>
        <taxon>Thermomonosporaceae</taxon>
        <taxon>Actinomadura</taxon>
    </lineage>
</organism>
<dbReference type="EMBL" id="BAAARW010000016">
    <property type="protein sequence ID" value="GAA2427161.1"/>
    <property type="molecule type" value="Genomic_DNA"/>
</dbReference>
<comment type="caution">
    <text evidence="2">The sequence shown here is derived from an EMBL/GenBank/DDBJ whole genome shotgun (WGS) entry which is preliminary data.</text>
</comment>
<proteinExistence type="predicted"/>
<evidence type="ECO:0000313" key="3">
    <source>
        <dbReference type="Proteomes" id="UP001501231"/>
    </source>
</evidence>
<sequence>MAKHGSEDSDGKTPTDGSSPQGGRRGSGDSTKDNKDDGKSSK</sequence>